<organism evidence="6 7">
    <name type="scientific">Marinagarivorans cellulosilyticus</name>
    <dbReference type="NCBI Taxonomy" id="2721545"/>
    <lineage>
        <taxon>Bacteria</taxon>
        <taxon>Pseudomonadati</taxon>
        <taxon>Pseudomonadota</taxon>
        <taxon>Gammaproteobacteria</taxon>
        <taxon>Cellvibrionales</taxon>
        <taxon>Cellvibrionaceae</taxon>
        <taxon>Marinagarivorans</taxon>
    </lineage>
</organism>
<dbReference type="AlphaFoldDB" id="A0AAN2BL77"/>
<dbReference type="KEGG" id="marq:MARGE09_P2963"/>
<evidence type="ECO:0000313" key="7">
    <source>
        <dbReference type="Proteomes" id="UP001320119"/>
    </source>
</evidence>
<keyword evidence="2" id="KW-0732">Signal</keyword>
<dbReference type="InterPro" id="IPR001764">
    <property type="entry name" value="Glyco_hydro_3_N"/>
</dbReference>
<dbReference type="Gene3D" id="3.40.50.1700">
    <property type="entry name" value="Glycoside hydrolase family 3 C-terminal domain"/>
    <property type="match status" value="1"/>
</dbReference>
<dbReference type="InterPro" id="IPR036881">
    <property type="entry name" value="Glyco_hydro_3_C_sf"/>
</dbReference>
<evidence type="ECO:0000256" key="2">
    <source>
        <dbReference type="SAM" id="SignalP"/>
    </source>
</evidence>
<dbReference type="EMBL" id="AP023086">
    <property type="protein sequence ID" value="BCD98762.1"/>
    <property type="molecule type" value="Genomic_DNA"/>
</dbReference>
<name>A0AAN2BL77_9GAMM</name>
<dbReference type="SUPFAM" id="SSF52279">
    <property type="entry name" value="Beta-D-glucan exohydrolase, C-terminal domain"/>
    <property type="match status" value="1"/>
</dbReference>
<dbReference type="Gene3D" id="2.60.120.430">
    <property type="entry name" value="Galactose-binding lectin"/>
    <property type="match status" value="1"/>
</dbReference>
<feature type="domain" description="Glycoside hydrolase family 3 N-terminal" evidence="3">
    <location>
        <begin position="66"/>
        <end position="391"/>
    </location>
</feature>
<dbReference type="PROSITE" id="PS51257">
    <property type="entry name" value="PROKAR_LIPOPROTEIN"/>
    <property type="match status" value="1"/>
</dbReference>
<dbReference type="SUPFAM" id="SSF51445">
    <property type="entry name" value="(Trans)glycosidases"/>
    <property type="match status" value="1"/>
</dbReference>
<feature type="domain" description="ExoP galactose-binding-like" evidence="5">
    <location>
        <begin position="719"/>
        <end position="835"/>
    </location>
</feature>
<dbReference type="InterPro" id="IPR041443">
    <property type="entry name" value="Exop_C"/>
</dbReference>
<dbReference type="Gene3D" id="3.20.20.300">
    <property type="entry name" value="Glycoside hydrolase, family 3, N-terminal domain"/>
    <property type="match status" value="1"/>
</dbReference>
<dbReference type="InterPro" id="IPR002772">
    <property type="entry name" value="Glyco_hydro_3_C"/>
</dbReference>
<proteinExistence type="predicted"/>
<dbReference type="PRINTS" id="PR00133">
    <property type="entry name" value="GLHYDRLASE3"/>
</dbReference>
<dbReference type="Proteomes" id="UP001320119">
    <property type="component" value="Chromosome"/>
</dbReference>
<dbReference type="RefSeq" id="WP_236983314.1">
    <property type="nucleotide sequence ID" value="NZ_AP023086.1"/>
</dbReference>
<dbReference type="Pfam" id="PF18559">
    <property type="entry name" value="Exop_C"/>
    <property type="match status" value="1"/>
</dbReference>
<accession>A0AAN2BL77</accession>
<dbReference type="GO" id="GO:0009251">
    <property type="term" value="P:glucan catabolic process"/>
    <property type="evidence" value="ECO:0007669"/>
    <property type="project" value="TreeGrafter"/>
</dbReference>
<feature type="domain" description="Glycoside hydrolase family 3 C-terminal" evidence="4">
    <location>
        <begin position="432"/>
        <end position="646"/>
    </location>
</feature>
<feature type="chain" id="PRO_5042975480" evidence="2">
    <location>
        <begin position="22"/>
        <end position="850"/>
    </location>
</feature>
<dbReference type="EC" id="3.2.1.21" evidence="6"/>
<evidence type="ECO:0000256" key="1">
    <source>
        <dbReference type="ARBA" id="ARBA00022801"/>
    </source>
</evidence>
<dbReference type="InterPro" id="IPR051915">
    <property type="entry name" value="Cellulose_Degrad_GH3"/>
</dbReference>
<dbReference type="InterPro" id="IPR017853">
    <property type="entry name" value="GH"/>
</dbReference>
<keyword evidence="1 6" id="KW-0378">Hydrolase</keyword>
<evidence type="ECO:0000259" key="4">
    <source>
        <dbReference type="Pfam" id="PF01915"/>
    </source>
</evidence>
<keyword evidence="6" id="KW-0326">Glycosidase</keyword>
<sequence>MRTSAPLTAVAAIFLSASLLACQPLSENRVKANASSLAQWPTVVPGVKKDPVIEARVDALLQTLSLEQKVAQMIQADLAHVSAEEISEYRIGSVLNGGGQPPNKNADAPPSEWAAYAEMLYQAAMKPEAGKKAIPLLWGTDAVHGHGNLKGATLFPHNIALGATRNTQLVEDIAQATALEVAATGVDWNFAPTVAVARDDRWGRTYESFSEDPNIVATLGAATVRGLQGAANSGDFLSESRVLATAKHFIGDGGTAFGDDQGYTQGDDAELIKTHLPGYIAAIEAGAQTIMASYSWWQGEHSHGSRYLLTDVLKGHLQFDGVIVSDWQGIAHIPGCQIDNCPQAVNAGIDIFMMPYAPDWKQFYHNTLAQVRNGDIERSRIDDAVRRILRVKMRAGLWQKPSPQARKIVAKTGVVGSEKHRALARKAVRESLVLLKNTGVLPLNPTSHIAVVGNAAKNIATQTGGWSVTWQAKGVANDMFPNATSIYQGFERAISAAGGQVEFSESAEQVTKADAAIVVFGEQPYAEMYGDIQNLDTLEFQQHDKVALAQLKKLKARGIPTVAVFLTGRPRWVNKELNAADAFVVAWLPGSEGQGIADVLLSSKHNYNFSGRLSFSWPANPCDAVINPDNISSANTLYPLGFGLDYSSPKKQWQLLPENTEAWRYGCILADQLPQYQAVDFSKEKGWFFALEKKSLARKPISQTVAIENISAKPLENNKGVSVAWNGAGFGRLVLRNNVPNNDFLAQYANGAVLDVNIRLLQKPTQSVNLVVASGHLATNSLDITNALTDFPLNQWQPLRIDLRCFTRERADMSKIDVPFSLETQGLLNIDIRDVGFRRVEAAEQTITCP</sequence>
<evidence type="ECO:0000259" key="5">
    <source>
        <dbReference type="Pfam" id="PF18559"/>
    </source>
</evidence>
<dbReference type="Pfam" id="PF00933">
    <property type="entry name" value="Glyco_hydro_3"/>
    <property type="match status" value="1"/>
</dbReference>
<dbReference type="InterPro" id="IPR036962">
    <property type="entry name" value="Glyco_hydro_3_N_sf"/>
</dbReference>
<dbReference type="Pfam" id="PF01915">
    <property type="entry name" value="Glyco_hydro_3_C"/>
    <property type="match status" value="1"/>
</dbReference>
<gene>
    <name evidence="6" type="ORF">MARGE09_P2963</name>
</gene>
<dbReference type="PANTHER" id="PTHR30620">
    <property type="entry name" value="PERIPLASMIC BETA-GLUCOSIDASE-RELATED"/>
    <property type="match status" value="1"/>
</dbReference>
<dbReference type="PANTHER" id="PTHR30620:SF77">
    <property type="entry name" value="LYSOSOMAL BETA GLUCOSIDASE-LIKE"/>
    <property type="match status" value="1"/>
</dbReference>
<keyword evidence="7" id="KW-1185">Reference proteome</keyword>
<evidence type="ECO:0000313" key="6">
    <source>
        <dbReference type="EMBL" id="BCD98762.1"/>
    </source>
</evidence>
<reference evidence="6 7" key="1">
    <citation type="journal article" date="2022" name="IScience">
        <title>An ultrasensitive nanofiber-based assay for enzymatic hydrolysis and deep-sea microbial degradation of cellulose.</title>
        <authorList>
            <person name="Tsudome M."/>
            <person name="Tachioka M."/>
            <person name="Miyazaki M."/>
            <person name="Uchimura K."/>
            <person name="Tsuda M."/>
            <person name="Takaki Y."/>
            <person name="Deguchi S."/>
        </authorList>
    </citation>
    <scope>NUCLEOTIDE SEQUENCE [LARGE SCALE GENOMIC DNA]</scope>
    <source>
        <strain evidence="6 7">GE09</strain>
    </source>
</reference>
<dbReference type="GO" id="GO:0008422">
    <property type="term" value="F:beta-glucosidase activity"/>
    <property type="evidence" value="ECO:0007669"/>
    <property type="project" value="UniProtKB-EC"/>
</dbReference>
<protein>
    <submittedName>
        <fullName evidence="6">Beta-glucosidase</fullName>
        <ecNumber evidence="6">3.2.1.21</ecNumber>
    </submittedName>
</protein>
<evidence type="ECO:0000259" key="3">
    <source>
        <dbReference type="Pfam" id="PF00933"/>
    </source>
</evidence>
<feature type="signal peptide" evidence="2">
    <location>
        <begin position="1"/>
        <end position="21"/>
    </location>
</feature>